<gene>
    <name evidence="2" type="ORF">GCM10022250_02740</name>
</gene>
<name>A0ABP7XLH2_9FLAO</name>
<dbReference type="Pfam" id="PF02738">
    <property type="entry name" value="MoCoBD_1"/>
    <property type="match status" value="1"/>
</dbReference>
<dbReference type="SUPFAM" id="SSF56003">
    <property type="entry name" value="Molybdenum cofactor-binding domain"/>
    <property type="match status" value="2"/>
</dbReference>
<dbReference type="PANTHER" id="PTHR47495">
    <property type="entry name" value="ALDEHYDE DEHYDROGENASE"/>
    <property type="match status" value="1"/>
</dbReference>
<dbReference type="Gene3D" id="3.30.365.10">
    <property type="entry name" value="Aldehyde oxidase/xanthine dehydrogenase, molybdopterin binding domain"/>
    <property type="match status" value="4"/>
</dbReference>
<sequence length="738" mass="81486">MGPMHRPNNEVTLKYSKIMSESNIVSNVSRRGFLKLAGIGGTAFYLGVFNSAGASANIVNPELDGLNSVEMNAWIIIEQSGKVTLIDHRAEMGQGSFHSVPQIIAEELEVDLKDINVVFAQGSKKYGGQITGGSSTIRGSYKNLLKLSATAREMLIAAAAGIWSVPAGECFAQSGHVIHKPSGKSLHYGELAQKASKLPAPLEVKLKKRSDYKLIGKGIRRIDTARKTNGTAVFGIDKRIPGMVFAAVERNPRLRGKLVSYDDSETLKIAGVKKVFKIKMKVHNTLREGVAVIADNTWAALQGKKALKIVWDDSGFEHLDSAEISKRQLDLLDKEQGLIFKKVGDPDKIIQAAAKKLDVTYQTPYQSHYAMEPLNCIAHHQGNKIEIWGPLQAPDWMQEFISASFGIPLDAVIVNMTFLGGGFGRKAFTDFVHEAVVISREIRGPVQVVWTREDDASQGPFRPGISYRGEGVIEDGEMTVVKFRMAGQNIDHWMSENRGKANGSTTEGFLAPYFESVKNISFSDIPFETPIPVLWWRSVYASTNGFAYESFMDEMAHAAGKDPLDFRRKYLKEERLQKLIDKMEEVSGWKARGKNEGFGVAITECFDSTVGQIVKVSRKAEGGVKVDKVWAVMDCGWYVNPDIIEAQIEGSIIMALGAAAFHEMTFTDGMADQQNFYSYNMPRIYDMPQMQVHVMENDADAGGVGEPALPPFAPALTNAIFDLTGKRIRKLPFNLEEV</sequence>
<dbReference type="SMART" id="SM01008">
    <property type="entry name" value="Ald_Xan_dh_C"/>
    <property type="match status" value="1"/>
</dbReference>
<organism evidence="2 3">
    <name type="scientific">Flavobacterium chungbukense</name>
    <dbReference type="NCBI Taxonomy" id="877464"/>
    <lineage>
        <taxon>Bacteria</taxon>
        <taxon>Pseudomonadati</taxon>
        <taxon>Bacteroidota</taxon>
        <taxon>Flavobacteriia</taxon>
        <taxon>Flavobacteriales</taxon>
        <taxon>Flavobacteriaceae</taxon>
        <taxon>Flavobacterium</taxon>
    </lineage>
</organism>
<dbReference type="Proteomes" id="UP001501333">
    <property type="component" value="Unassembled WGS sequence"/>
</dbReference>
<dbReference type="EMBL" id="BAABAO010000003">
    <property type="protein sequence ID" value="GAA4121305.1"/>
    <property type="molecule type" value="Genomic_DNA"/>
</dbReference>
<protein>
    <submittedName>
        <fullName evidence="2">Xanthine dehydrogenase family protein molybdopterin-binding subunit</fullName>
    </submittedName>
</protein>
<dbReference type="Pfam" id="PF20256">
    <property type="entry name" value="MoCoBD_2"/>
    <property type="match status" value="2"/>
</dbReference>
<dbReference type="InterPro" id="IPR046867">
    <property type="entry name" value="AldOxase/xan_DH_MoCoBD2"/>
</dbReference>
<proteinExistence type="predicted"/>
<dbReference type="PANTHER" id="PTHR47495:SF2">
    <property type="entry name" value="ALDEHYDE DEHYDROGENASE"/>
    <property type="match status" value="1"/>
</dbReference>
<feature type="domain" description="Aldehyde oxidase/xanthine dehydrogenase a/b hammerhead" evidence="1">
    <location>
        <begin position="229"/>
        <end position="315"/>
    </location>
</feature>
<accession>A0ABP7XLH2</accession>
<evidence type="ECO:0000313" key="3">
    <source>
        <dbReference type="Proteomes" id="UP001501333"/>
    </source>
</evidence>
<keyword evidence="3" id="KW-1185">Reference proteome</keyword>
<dbReference type="PIRSF" id="PIRSF036389">
    <property type="entry name" value="IOR_B"/>
    <property type="match status" value="1"/>
</dbReference>
<dbReference type="InterPro" id="IPR012368">
    <property type="entry name" value="OxRdtase_Mopterin-bd_su_IorB"/>
</dbReference>
<comment type="caution">
    <text evidence="2">The sequence shown here is derived from an EMBL/GenBank/DDBJ whole genome shotgun (WGS) entry which is preliminary data.</text>
</comment>
<dbReference type="InterPro" id="IPR000674">
    <property type="entry name" value="Ald_Oxase/Xan_DH_a/b"/>
</dbReference>
<evidence type="ECO:0000313" key="2">
    <source>
        <dbReference type="EMBL" id="GAA4121305.1"/>
    </source>
</evidence>
<reference evidence="3" key="1">
    <citation type="journal article" date="2019" name="Int. J. Syst. Evol. Microbiol.">
        <title>The Global Catalogue of Microorganisms (GCM) 10K type strain sequencing project: providing services to taxonomists for standard genome sequencing and annotation.</title>
        <authorList>
            <consortium name="The Broad Institute Genomics Platform"/>
            <consortium name="The Broad Institute Genome Sequencing Center for Infectious Disease"/>
            <person name="Wu L."/>
            <person name="Ma J."/>
        </authorList>
    </citation>
    <scope>NUCLEOTIDE SEQUENCE [LARGE SCALE GENOMIC DNA]</scope>
    <source>
        <strain evidence="3">JCM 17386</strain>
    </source>
</reference>
<evidence type="ECO:0000259" key="1">
    <source>
        <dbReference type="SMART" id="SM01008"/>
    </source>
</evidence>
<dbReference type="InterPro" id="IPR008274">
    <property type="entry name" value="AldOxase/xan_DH_MoCoBD1"/>
</dbReference>
<dbReference type="InterPro" id="IPR006311">
    <property type="entry name" value="TAT_signal"/>
</dbReference>
<dbReference type="Gene3D" id="3.90.1170.50">
    <property type="entry name" value="Aldehyde oxidase/xanthine dehydrogenase, a/b hammerhead"/>
    <property type="match status" value="1"/>
</dbReference>
<dbReference type="InterPro" id="IPR052516">
    <property type="entry name" value="N-heterocyclic_Hydroxylase"/>
</dbReference>
<dbReference type="InterPro" id="IPR037165">
    <property type="entry name" value="AldOxase/xan_DH_Mopterin-bd_sf"/>
</dbReference>
<dbReference type="PROSITE" id="PS51318">
    <property type="entry name" value="TAT"/>
    <property type="match status" value="1"/>
</dbReference>